<evidence type="ECO:0000313" key="1">
    <source>
        <dbReference type="EMBL" id="KAF7336735.1"/>
    </source>
</evidence>
<accession>A0A8H6X8U4</accession>
<proteinExistence type="predicted"/>
<comment type="caution">
    <text evidence="1">The sequence shown here is derived from an EMBL/GenBank/DDBJ whole genome shotgun (WGS) entry which is preliminary data.</text>
</comment>
<dbReference type="Proteomes" id="UP000620124">
    <property type="component" value="Unassembled WGS sequence"/>
</dbReference>
<keyword evidence="2" id="KW-1185">Reference proteome</keyword>
<organism evidence="1 2">
    <name type="scientific">Mycena venus</name>
    <dbReference type="NCBI Taxonomy" id="2733690"/>
    <lineage>
        <taxon>Eukaryota</taxon>
        <taxon>Fungi</taxon>
        <taxon>Dikarya</taxon>
        <taxon>Basidiomycota</taxon>
        <taxon>Agaricomycotina</taxon>
        <taxon>Agaricomycetes</taxon>
        <taxon>Agaricomycetidae</taxon>
        <taxon>Agaricales</taxon>
        <taxon>Marasmiineae</taxon>
        <taxon>Mycenaceae</taxon>
        <taxon>Mycena</taxon>
    </lineage>
</organism>
<protein>
    <submittedName>
        <fullName evidence="1">Uncharacterized protein</fullName>
    </submittedName>
</protein>
<gene>
    <name evidence="1" type="ORF">MVEN_02108600</name>
</gene>
<sequence>MDFFLYHLPIKLAQIANQCILHTNFYTQFFIKTGVYAPDEDPFNVAEDTVAGNTFVLLCAMIWRTSGPEFFLAWFQKHFTPLLNVLEKAYTTYMAYGVAYLEDKNQRCFPKPAVGCMLRRVPHVGLPDVFKSCALLRVLKERLLPSPVLRSSYPPSTSRALSSNPRAALSQSLCHI</sequence>
<dbReference type="EMBL" id="JACAZI010000022">
    <property type="protein sequence ID" value="KAF7336735.1"/>
    <property type="molecule type" value="Genomic_DNA"/>
</dbReference>
<evidence type="ECO:0000313" key="2">
    <source>
        <dbReference type="Proteomes" id="UP000620124"/>
    </source>
</evidence>
<dbReference type="AlphaFoldDB" id="A0A8H6X8U4"/>
<dbReference type="OrthoDB" id="3013828at2759"/>
<name>A0A8H6X8U4_9AGAR</name>
<reference evidence="1" key="1">
    <citation type="submission" date="2020-05" db="EMBL/GenBank/DDBJ databases">
        <title>Mycena genomes resolve the evolution of fungal bioluminescence.</title>
        <authorList>
            <person name="Tsai I.J."/>
        </authorList>
    </citation>
    <scope>NUCLEOTIDE SEQUENCE</scope>
    <source>
        <strain evidence="1">CCC161011</strain>
    </source>
</reference>